<organism evidence="1 2">
    <name type="scientific">Lasiodiplodia mahajangana</name>
    <dbReference type="NCBI Taxonomy" id="1108764"/>
    <lineage>
        <taxon>Eukaryota</taxon>
        <taxon>Fungi</taxon>
        <taxon>Dikarya</taxon>
        <taxon>Ascomycota</taxon>
        <taxon>Pezizomycotina</taxon>
        <taxon>Dothideomycetes</taxon>
        <taxon>Dothideomycetes incertae sedis</taxon>
        <taxon>Botryosphaeriales</taxon>
        <taxon>Botryosphaeriaceae</taxon>
        <taxon>Lasiodiplodia</taxon>
    </lineage>
</organism>
<gene>
    <name evidence="1" type="ORF">O1611_g2663</name>
</gene>
<evidence type="ECO:0000313" key="2">
    <source>
        <dbReference type="Proteomes" id="UP001153332"/>
    </source>
</evidence>
<dbReference type="Proteomes" id="UP001153332">
    <property type="component" value="Unassembled WGS sequence"/>
</dbReference>
<evidence type="ECO:0000313" key="1">
    <source>
        <dbReference type="EMBL" id="KAJ8130968.1"/>
    </source>
</evidence>
<reference evidence="1" key="1">
    <citation type="submission" date="2022-12" db="EMBL/GenBank/DDBJ databases">
        <title>Genome Sequence of Lasiodiplodia mahajangana.</title>
        <authorList>
            <person name="Buettner E."/>
        </authorList>
    </citation>
    <scope>NUCLEOTIDE SEQUENCE</scope>
    <source>
        <strain evidence="1">VT137</strain>
    </source>
</reference>
<sequence length="176" mass="18673">MTHNNYDEAPEVAPHQSFPEVYYPITVPVPPYQGEGFASVPLKPFNAVNDANTYIESPNSAYPGTNSILTYDNRSTRDGLHPVEQPKEPRRVCGCSVLILVLSAIIAALFVTVIGLGAGTGIQTKRANDAEARLNKSLPVIDRGCSANPDAVTATRYTSACKFGILTAHDGGGALG</sequence>
<keyword evidence="2" id="KW-1185">Reference proteome</keyword>
<comment type="caution">
    <text evidence="1">The sequence shown here is derived from an EMBL/GenBank/DDBJ whole genome shotgun (WGS) entry which is preliminary data.</text>
</comment>
<dbReference type="EMBL" id="JAPUUL010000387">
    <property type="protein sequence ID" value="KAJ8130968.1"/>
    <property type="molecule type" value="Genomic_DNA"/>
</dbReference>
<protein>
    <submittedName>
        <fullName evidence="1">Uncharacterized protein</fullName>
    </submittedName>
</protein>
<name>A0ACC2JTX1_9PEZI</name>
<proteinExistence type="predicted"/>
<accession>A0ACC2JTX1</accession>